<dbReference type="SMART" id="SM00640">
    <property type="entry name" value="Glyco_32"/>
    <property type="match status" value="1"/>
</dbReference>
<proteinExistence type="inferred from homology"/>
<dbReference type="Pfam" id="PF00251">
    <property type="entry name" value="Glyco_hydro_32N"/>
    <property type="match status" value="1"/>
</dbReference>
<keyword evidence="2 4" id="KW-0378">Hydrolase</keyword>
<dbReference type="InterPro" id="IPR013189">
    <property type="entry name" value="Glyco_hydro_32_C"/>
</dbReference>
<comment type="caution">
    <text evidence="9">The sequence shown here is derived from an EMBL/GenBank/DDBJ whole genome shotgun (WGS) entry which is preliminary data.</text>
</comment>
<feature type="signal peptide" evidence="5">
    <location>
        <begin position="1"/>
        <end position="22"/>
    </location>
</feature>
<keyword evidence="10" id="KW-1185">Reference proteome</keyword>
<dbReference type="InterPro" id="IPR013148">
    <property type="entry name" value="Glyco_hydro_32_N"/>
</dbReference>
<dbReference type="CDD" id="cd18622">
    <property type="entry name" value="GH32_Inu-like"/>
    <property type="match status" value="1"/>
</dbReference>
<dbReference type="InterPro" id="IPR001362">
    <property type="entry name" value="Glyco_hydro_32"/>
</dbReference>
<evidence type="ECO:0000256" key="1">
    <source>
        <dbReference type="ARBA" id="ARBA00009902"/>
    </source>
</evidence>
<dbReference type="PANTHER" id="PTHR42800:SF1">
    <property type="entry name" value="EXOINULINASE INUD (AFU_ORTHOLOGUE AFUA_5G00480)"/>
    <property type="match status" value="1"/>
</dbReference>
<evidence type="ECO:0000256" key="5">
    <source>
        <dbReference type="SAM" id="SignalP"/>
    </source>
</evidence>
<dbReference type="RefSeq" id="WP_027325023.1">
    <property type="nucleotide sequence ID" value="NZ_CAMBON010000023.1"/>
</dbReference>
<dbReference type="Pfam" id="PF16352">
    <property type="entry name" value="DUF4980"/>
    <property type="match status" value="1"/>
</dbReference>
<dbReference type="Pfam" id="PF08244">
    <property type="entry name" value="Glyco_hydro_32C"/>
    <property type="match status" value="1"/>
</dbReference>
<feature type="chain" id="PRO_5030116212" evidence="5">
    <location>
        <begin position="23"/>
        <end position="731"/>
    </location>
</feature>
<keyword evidence="3 4" id="KW-0326">Glycosidase</keyword>
<dbReference type="Proteomes" id="UP000324383">
    <property type="component" value="Unassembled WGS sequence"/>
</dbReference>
<reference evidence="9 10" key="1">
    <citation type="submission" date="2019-07" db="EMBL/GenBank/DDBJ databases">
        <title>Draft Genome Sequences of Bacteroides pyogenes Strains Isolated from the Uterus Holstein Dairy Cows with Metritis.</title>
        <authorList>
            <person name="Cunha F."/>
            <person name="Galvao K.N."/>
            <person name="Jeon S.J."/>
            <person name="Jeong K.C."/>
        </authorList>
    </citation>
    <scope>NUCLEOTIDE SEQUENCE [LARGE SCALE GENOMIC DNA]</scope>
    <source>
        <strain evidence="9 10">KG-31</strain>
    </source>
</reference>
<gene>
    <name evidence="9" type="ORF">FNJ60_09350</name>
</gene>
<evidence type="ECO:0000313" key="9">
    <source>
        <dbReference type="EMBL" id="TYK33179.1"/>
    </source>
</evidence>
<feature type="domain" description="DUF4980" evidence="8">
    <location>
        <begin position="182"/>
        <end position="274"/>
    </location>
</feature>
<feature type="domain" description="Glycosyl hydrolase family 32 C-terminal" evidence="7">
    <location>
        <begin position="579"/>
        <end position="728"/>
    </location>
</feature>
<evidence type="ECO:0000259" key="8">
    <source>
        <dbReference type="Pfam" id="PF16352"/>
    </source>
</evidence>
<dbReference type="GO" id="GO:0005987">
    <property type="term" value="P:sucrose catabolic process"/>
    <property type="evidence" value="ECO:0007669"/>
    <property type="project" value="TreeGrafter"/>
</dbReference>
<accession>A0A5D3EBF0</accession>
<dbReference type="GO" id="GO:0005737">
    <property type="term" value="C:cytoplasm"/>
    <property type="evidence" value="ECO:0007669"/>
    <property type="project" value="TreeGrafter"/>
</dbReference>
<keyword evidence="5" id="KW-0732">Signal</keyword>
<evidence type="ECO:0000313" key="10">
    <source>
        <dbReference type="Proteomes" id="UP000324383"/>
    </source>
</evidence>
<protein>
    <submittedName>
        <fullName evidence="9">DUF4980 domain-containing protein</fullName>
    </submittedName>
</protein>
<evidence type="ECO:0000256" key="2">
    <source>
        <dbReference type="ARBA" id="ARBA00022801"/>
    </source>
</evidence>
<dbReference type="PANTHER" id="PTHR42800">
    <property type="entry name" value="EXOINULINASE INUD (AFU_ORTHOLOGUE AFUA_5G00480)"/>
    <property type="match status" value="1"/>
</dbReference>
<feature type="domain" description="Glycosyl hydrolase family 32 N-terminal" evidence="6">
    <location>
        <begin position="275"/>
        <end position="570"/>
    </location>
</feature>
<dbReference type="PROSITE" id="PS00609">
    <property type="entry name" value="GLYCOSYL_HYDROL_F32"/>
    <property type="match status" value="1"/>
</dbReference>
<dbReference type="SUPFAM" id="SSF75005">
    <property type="entry name" value="Arabinanase/levansucrase/invertase"/>
    <property type="match status" value="1"/>
</dbReference>
<evidence type="ECO:0000259" key="7">
    <source>
        <dbReference type="Pfam" id="PF08244"/>
    </source>
</evidence>
<dbReference type="SUPFAM" id="SSF49899">
    <property type="entry name" value="Concanavalin A-like lectins/glucanases"/>
    <property type="match status" value="1"/>
</dbReference>
<evidence type="ECO:0000256" key="4">
    <source>
        <dbReference type="RuleBase" id="RU362110"/>
    </source>
</evidence>
<dbReference type="EMBL" id="VKLW01000019">
    <property type="protein sequence ID" value="TYK33179.1"/>
    <property type="molecule type" value="Genomic_DNA"/>
</dbReference>
<comment type="similarity">
    <text evidence="1 4">Belongs to the glycosyl hydrolase 32 family.</text>
</comment>
<sequence length="731" mass="82381">MKKELALFLCASLTLVAGCSSGDVVIDDFESGTFNKWTITGDAFGTAPAQGAYPNQQDVTGFEGKYLANSYREGDRQKGTLTSAEFNIERAYINFLLGGGKTGHTYIELWVDGQRVHKSEPFIDSETLHWTTWDVKSYKGRKAQIIITDNHDGGWGHILVDQLVMSNTERSSVITNHKLSFKADKKYLLVPVNDAAPAINAQLTVNGQPEGIPIQINMAQSEVAYWVPIDIERHKGKEVGLILSYIEKNHTGYAQIKQSDDFHFDINEKYRPTYHYTPKYGWMNDPNGMVYHNGKYHLYYQHNPYGSQWGNLSWGHAESKDLIKWEHQPEGLTPDSLGAIFSGSAVIDKDNTAGFGTNAMVAIYTSAAERQTQSIAYSLDNGQTFSRYQGNPVLTDADILDFRDPKVFWHEDSQKWIMSLATSQTITFYVSANLKEWEKVSEFGEGIGDHGGVWECPDLFTLTYNGQTKWVLFVSINPGGPNGGSATQYFIGNFNGKTFKADELPYPLWLDYGRDNYAGVTWNNAPDNRRILIGWMNNWDYARDVPTVNFKSANTLPRELGLAHNGKHLVISNPPVKEVIGLRSESKKMQDIQVETTYTLDRLLNKNDGAYEVEMTLEAGRAESFSFALGNRMKEELKYTFNLKDEELLANRTKSGLTDFNKKFAMEVIKAPLVRKNAYKIRLFIDNASSELFVNDGQLVSTNIIFPTEPYNALTFEGPVKVKNITIHKIK</sequence>
<dbReference type="InterPro" id="IPR013320">
    <property type="entry name" value="ConA-like_dom_sf"/>
</dbReference>
<dbReference type="AlphaFoldDB" id="A0A5D3EBF0"/>
<evidence type="ECO:0000259" key="6">
    <source>
        <dbReference type="Pfam" id="PF00251"/>
    </source>
</evidence>
<evidence type="ECO:0000256" key="3">
    <source>
        <dbReference type="ARBA" id="ARBA00023295"/>
    </source>
</evidence>
<dbReference type="InterPro" id="IPR023296">
    <property type="entry name" value="Glyco_hydro_beta-prop_sf"/>
</dbReference>
<dbReference type="Gene3D" id="2.115.10.20">
    <property type="entry name" value="Glycosyl hydrolase domain, family 43"/>
    <property type="match status" value="1"/>
</dbReference>
<dbReference type="GO" id="GO:0004575">
    <property type="term" value="F:sucrose alpha-glucosidase activity"/>
    <property type="evidence" value="ECO:0007669"/>
    <property type="project" value="TreeGrafter"/>
</dbReference>
<dbReference type="InterPro" id="IPR018053">
    <property type="entry name" value="Glyco_hydro_32_AS"/>
</dbReference>
<dbReference type="Gene3D" id="2.60.120.560">
    <property type="entry name" value="Exo-inulinase, domain 1"/>
    <property type="match status" value="1"/>
</dbReference>
<name>A0A5D3EBF0_9BACE</name>
<dbReference type="InterPro" id="IPR032313">
    <property type="entry name" value="DUF4980"/>
</dbReference>
<dbReference type="PROSITE" id="PS51257">
    <property type="entry name" value="PROKAR_LIPOPROTEIN"/>
    <property type="match status" value="1"/>
</dbReference>
<organism evidence="9 10">
    <name type="scientific">Bacteroides pyogenes</name>
    <dbReference type="NCBI Taxonomy" id="310300"/>
    <lineage>
        <taxon>Bacteria</taxon>
        <taxon>Pseudomonadati</taxon>
        <taxon>Bacteroidota</taxon>
        <taxon>Bacteroidia</taxon>
        <taxon>Bacteroidales</taxon>
        <taxon>Bacteroidaceae</taxon>
        <taxon>Bacteroides</taxon>
    </lineage>
</organism>